<keyword evidence="3 6" id="KW-0812">Transmembrane</keyword>
<feature type="domain" description="Major facilitator superfamily (MFS) profile" evidence="7">
    <location>
        <begin position="11"/>
        <end position="134"/>
    </location>
</feature>
<evidence type="ECO:0000256" key="3">
    <source>
        <dbReference type="ARBA" id="ARBA00022692"/>
    </source>
</evidence>
<accession>A0ABZ0EBP2</accession>
<name>A0ABZ0EBP2_9BURK</name>
<feature type="transmembrane region" description="Helical" evidence="6">
    <location>
        <begin position="89"/>
        <end position="109"/>
    </location>
</feature>
<dbReference type="PROSITE" id="PS50850">
    <property type="entry name" value="MFS"/>
    <property type="match status" value="1"/>
</dbReference>
<evidence type="ECO:0000256" key="6">
    <source>
        <dbReference type="SAM" id="Phobius"/>
    </source>
</evidence>
<evidence type="ECO:0000256" key="2">
    <source>
        <dbReference type="ARBA" id="ARBA00022448"/>
    </source>
</evidence>
<proteinExistence type="predicted"/>
<dbReference type="SUPFAM" id="SSF103473">
    <property type="entry name" value="MFS general substrate transporter"/>
    <property type="match status" value="2"/>
</dbReference>
<dbReference type="RefSeq" id="WP_317015250.1">
    <property type="nucleotide sequence ID" value="NZ_CP136511.1"/>
</dbReference>
<evidence type="ECO:0000256" key="4">
    <source>
        <dbReference type="ARBA" id="ARBA00022989"/>
    </source>
</evidence>
<evidence type="ECO:0000256" key="1">
    <source>
        <dbReference type="ARBA" id="ARBA00004141"/>
    </source>
</evidence>
<dbReference type="Pfam" id="PF07690">
    <property type="entry name" value="MFS_1"/>
    <property type="match status" value="1"/>
</dbReference>
<dbReference type="Gene3D" id="1.20.1720.10">
    <property type="entry name" value="Multidrug resistance protein D"/>
    <property type="match status" value="2"/>
</dbReference>
<dbReference type="InterPro" id="IPR020846">
    <property type="entry name" value="MFS_dom"/>
</dbReference>
<keyword evidence="2" id="KW-0813">Transport</keyword>
<gene>
    <name evidence="8" type="ORF">RW095_06565</name>
</gene>
<dbReference type="Proteomes" id="UP001302652">
    <property type="component" value="Chromosome 3"/>
</dbReference>
<comment type="subcellular location">
    <subcellularLocation>
        <location evidence="1">Membrane</location>
        <topology evidence="1">Multi-pass membrane protein</topology>
    </subcellularLocation>
</comment>
<evidence type="ECO:0000313" key="9">
    <source>
        <dbReference type="Proteomes" id="UP001302652"/>
    </source>
</evidence>
<dbReference type="PANTHER" id="PTHR42718:SF9">
    <property type="entry name" value="MAJOR FACILITATOR SUPERFAMILY MULTIDRUG TRANSPORTER MFSC"/>
    <property type="match status" value="1"/>
</dbReference>
<dbReference type="EMBL" id="CP136511">
    <property type="protein sequence ID" value="WOD13643.1"/>
    <property type="molecule type" value="Genomic_DNA"/>
</dbReference>
<sequence>MSLSSRQSVIIALIVASAYFMENLDATVIATALPHMAATFGVTSVSLNIGMTAYLLALAVFIPISGWVADRFGQRALGGFISTYFNWRWIFLLNVPIGLLGLGLTALFIPNYREPTGRPFDVSGFALSGIALPF</sequence>
<reference evidence="8 9" key="1">
    <citation type="submission" date="2023-10" db="EMBL/GenBank/DDBJ databases">
        <title>Surface-active antibiotics is a multifunctional adaptation for post-fire microbes.</title>
        <authorList>
            <person name="Liu M.D."/>
            <person name="Du Y."/>
            <person name="Koupaei S.K."/>
            <person name="Kim N.R."/>
            <person name="Zhang W."/>
            <person name="Traxler M.F."/>
        </authorList>
    </citation>
    <scope>NUCLEOTIDE SEQUENCE [LARGE SCALE GENOMIC DNA]</scope>
    <source>
        <strain evidence="8 9">F3</strain>
    </source>
</reference>
<dbReference type="InterPro" id="IPR011701">
    <property type="entry name" value="MFS"/>
</dbReference>
<dbReference type="InterPro" id="IPR036259">
    <property type="entry name" value="MFS_trans_sf"/>
</dbReference>
<keyword evidence="4 6" id="KW-1133">Transmembrane helix</keyword>
<evidence type="ECO:0000313" key="8">
    <source>
        <dbReference type="EMBL" id="WOD13643.1"/>
    </source>
</evidence>
<keyword evidence="5 6" id="KW-0472">Membrane</keyword>
<evidence type="ECO:0000259" key="7">
    <source>
        <dbReference type="PROSITE" id="PS50850"/>
    </source>
</evidence>
<protein>
    <submittedName>
        <fullName evidence="8">MFS transporter</fullName>
    </submittedName>
</protein>
<organism evidence="8 9">
    <name type="scientific">Paraburkholderia kirstenboschensis</name>
    <dbReference type="NCBI Taxonomy" id="1245436"/>
    <lineage>
        <taxon>Bacteria</taxon>
        <taxon>Pseudomonadati</taxon>
        <taxon>Pseudomonadota</taxon>
        <taxon>Betaproteobacteria</taxon>
        <taxon>Burkholderiales</taxon>
        <taxon>Burkholderiaceae</taxon>
        <taxon>Paraburkholderia</taxon>
    </lineage>
</organism>
<dbReference type="PANTHER" id="PTHR42718">
    <property type="entry name" value="MAJOR FACILITATOR SUPERFAMILY MULTIDRUG TRANSPORTER MFSC"/>
    <property type="match status" value="1"/>
</dbReference>
<feature type="transmembrane region" description="Helical" evidence="6">
    <location>
        <begin position="46"/>
        <end position="68"/>
    </location>
</feature>
<keyword evidence="9" id="KW-1185">Reference proteome</keyword>
<evidence type="ECO:0000256" key="5">
    <source>
        <dbReference type="ARBA" id="ARBA00023136"/>
    </source>
</evidence>